<dbReference type="Proteomes" id="UP000250235">
    <property type="component" value="Unassembled WGS sequence"/>
</dbReference>
<feature type="transmembrane region" description="Helical" evidence="2">
    <location>
        <begin position="12"/>
        <end position="34"/>
    </location>
</feature>
<evidence type="ECO:0000256" key="1">
    <source>
        <dbReference type="SAM" id="MobiDB-lite"/>
    </source>
</evidence>
<sequence>MVRHLSSNIGESFSAVPLAIGLFVSACLLVGLCARHAAQVRRKKEEPNTPPKSPLRSPKQLLTISQQVMMHLLDKSAEPEDDAGNDNGGKEEAGLWQKAILMGEKCRPPEFSGAIYYDYAGNRIPEMPKSPRASPLRSFAFNVKKDDAVLEHSSD</sequence>
<protein>
    <submittedName>
        <fullName evidence="3">Uncharacterized protein</fullName>
    </submittedName>
</protein>
<dbReference type="AlphaFoldDB" id="A0A2Z7CPV4"/>
<keyword evidence="2" id="KW-0472">Membrane</keyword>
<feature type="region of interest" description="Disordered" evidence="1">
    <location>
        <begin position="39"/>
        <end position="59"/>
    </location>
</feature>
<dbReference type="PANTHER" id="PTHR33237">
    <property type="entry name" value="F2P16.13 PROTEIN-RELATED"/>
    <property type="match status" value="1"/>
</dbReference>
<evidence type="ECO:0000313" key="4">
    <source>
        <dbReference type="Proteomes" id="UP000250235"/>
    </source>
</evidence>
<accession>A0A2Z7CPV4</accession>
<keyword evidence="2" id="KW-1133">Transmembrane helix</keyword>
<keyword evidence="2" id="KW-0812">Transmembrane</keyword>
<organism evidence="3 4">
    <name type="scientific">Dorcoceras hygrometricum</name>
    <dbReference type="NCBI Taxonomy" id="472368"/>
    <lineage>
        <taxon>Eukaryota</taxon>
        <taxon>Viridiplantae</taxon>
        <taxon>Streptophyta</taxon>
        <taxon>Embryophyta</taxon>
        <taxon>Tracheophyta</taxon>
        <taxon>Spermatophyta</taxon>
        <taxon>Magnoliopsida</taxon>
        <taxon>eudicotyledons</taxon>
        <taxon>Gunneridae</taxon>
        <taxon>Pentapetalae</taxon>
        <taxon>asterids</taxon>
        <taxon>lamiids</taxon>
        <taxon>Lamiales</taxon>
        <taxon>Gesneriaceae</taxon>
        <taxon>Didymocarpoideae</taxon>
        <taxon>Trichosporeae</taxon>
        <taxon>Loxocarpinae</taxon>
        <taxon>Dorcoceras</taxon>
    </lineage>
</organism>
<gene>
    <name evidence="3" type="ORF">F511_36529</name>
</gene>
<dbReference type="EMBL" id="KQ995368">
    <property type="protein sequence ID" value="KZV46826.1"/>
    <property type="molecule type" value="Genomic_DNA"/>
</dbReference>
<dbReference type="OrthoDB" id="755532at2759"/>
<dbReference type="PANTHER" id="PTHR33237:SF50">
    <property type="entry name" value="TRANSMEMBRANE PROTEIN"/>
    <property type="match status" value="1"/>
</dbReference>
<evidence type="ECO:0000313" key="3">
    <source>
        <dbReference type="EMBL" id="KZV46826.1"/>
    </source>
</evidence>
<name>A0A2Z7CPV4_9LAMI</name>
<evidence type="ECO:0000256" key="2">
    <source>
        <dbReference type="SAM" id="Phobius"/>
    </source>
</evidence>
<proteinExistence type="predicted"/>
<reference evidence="3 4" key="1">
    <citation type="journal article" date="2015" name="Proc. Natl. Acad. Sci. U.S.A.">
        <title>The resurrection genome of Boea hygrometrica: A blueprint for survival of dehydration.</title>
        <authorList>
            <person name="Xiao L."/>
            <person name="Yang G."/>
            <person name="Zhang L."/>
            <person name="Yang X."/>
            <person name="Zhao S."/>
            <person name="Ji Z."/>
            <person name="Zhou Q."/>
            <person name="Hu M."/>
            <person name="Wang Y."/>
            <person name="Chen M."/>
            <person name="Xu Y."/>
            <person name="Jin H."/>
            <person name="Xiao X."/>
            <person name="Hu G."/>
            <person name="Bao F."/>
            <person name="Hu Y."/>
            <person name="Wan P."/>
            <person name="Li L."/>
            <person name="Deng X."/>
            <person name="Kuang T."/>
            <person name="Xiang C."/>
            <person name="Zhu J.K."/>
            <person name="Oliver M.J."/>
            <person name="He Y."/>
        </authorList>
    </citation>
    <scope>NUCLEOTIDE SEQUENCE [LARGE SCALE GENOMIC DNA]</scope>
    <source>
        <strain evidence="4">cv. XS01</strain>
    </source>
</reference>
<dbReference type="PROSITE" id="PS51257">
    <property type="entry name" value="PROKAR_LIPOPROTEIN"/>
    <property type="match status" value="1"/>
</dbReference>
<keyword evidence="4" id="KW-1185">Reference proteome</keyword>